<dbReference type="RefSeq" id="WP_156403041.1">
    <property type="nucleotide sequence ID" value="NZ_PUFN01000004.1"/>
</dbReference>
<reference evidence="1 2" key="1">
    <citation type="journal article" date="2019" name="Appl. Microbiol. Biotechnol.">
        <title>Uncovering carbohydrate metabolism through a genotype-phenotype association study of 56 lactic acid bacteria genomes.</title>
        <authorList>
            <person name="Buron-Moles G."/>
            <person name="Chailyan A."/>
            <person name="Dolejs I."/>
            <person name="Forster J."/>
            <person name="Miks M.H."/>
        </authorList>
    </citation>
    <scope>NUCLEOTIDE SEQUENCE [LARGE SCALE GENOMIC DNA]</scope>
    <source>
        <strain evidence="1 2">ATCC 29644</strain>
    </source>
</reference>
<gene>
    <name evidence="1" type="ORF">C5L30_000350</name>
</gene>
<comment type="caution">
    <text evidence="1">The sequence shown here is derived from an EMBL/GenBank/DDBJ whole genome shotgun (WGS) entry which is preliminary data.</text>
</comment>
<protein>
    <submittedName>
        <fullName evidence="1">Uncharacterized protein</fullName>
    </submittedName>
</protein>
<organism evidence="1 2">
    <name type="scientific">Companilactobacillus farciminis</name>
    <dbReference type="NCBI Taxonomy" id="1612"/>
    <lineage>
        <taxon>Bacteria</taxon>
        <taxon>Bacillati</taxon>
        <taxon>Bacillota</taxon>
        <taxon>Bacilli</taxon>
        <taxon>Lactobacillales</taxon>
        <taxon>Lactobacillaceae</taxon>
        <taxon>Companilactobacillus</taxon>
    </lineage>
</organism>
<evidence type="ECO:0000313" key="1">
    <source>
        <dbReference type="EMBL" id="TDG74634.1"/>
    </source>
</evidence>
<dbReference type="AlphaFoldDB" id="A0A4R5NK77"/>
<keyword evidence="2" id="KW-1185">Reference proteome</keyword>
<proteinExistence type="predicted"/>
<evidence type="ECO:0000313" key="2">
    <source>
        <dbReference type="Proteomes" id="UP000295257"/>
    </source>
</evidence>
<sequence length="52" mass="5954">MMAKMIRTSCGLMTPMEAKMIGDVDRELKRNPINKIHSKPNLMASKYTKKSK</sequence>
<dbReference type="Proteomes" id="UP000295257">
    <property type="component" value="Unassembled WGS sequence"/>
</dbReference>
<name>A0A4R5NK77_9LACO</name>
<accession>A0A4R5NK77</accession>
<dbReference type="EMBL" id="PUFN01000004">
    <property type="protein sequence ID" value="TDG74634.1"/>
    <property type="molecule type" value="Genomic_DNA"/>
</dbReference>